<dbReference type="AlphaFoldDB" id="X1L1Z1"/>
<feature type="non-terminal residue" evidence="1">
    <location>
        <position position="1"/>
    </location>
</feature>
<proteinExistence type="predicted"/>
<dbReference type="EMBL" id="BARU01042775">
    <property type="protein sequence ID" value="GAH88208.1"/>
    <property type="molecule type" value="Genomic_DNA"/>
</dbReference>
<name>X1L1Z1_9ZZZZ</name>
<organism evidence="1">
    <name type="scientific">marine sediment metagenome</name>
    <dbReference type="NCBI Taxonomy" id="412755"/>
    <lineage>
        <taxon>unclassified sequences</taxon>
        <taxon>metagenomes</taxon>
        <taxon>ecological metagenomes</taxon>
    </lineage>
</organism>
<protein>
    <submittedName>
        <fullName evidence="1">Uncharacterized protein</fullName>
    </submittedName>
</protein>
<accession>X1L1Z1</accession>
<comment type="caution">
    <text evidence="1">The sequence shown here is derived from an EMBL/GenBank/DDBJ whole genome shotgun (WGS) entry which is preliminary data.</text>
</comment>
<sequence length="68" mass="8108">ERKTKLILYYLLIKHSYNVNKYIRKANLVAVKKLLKTFENPKKFFDTKEAPIASNLLFLSSDIMMHLY</sequence>
<gene>
    <name evidence="1" type="ORF">S03H2_65654</name>
</gene>
<evidence type="ECO:0000313" key="1">
    <source>
        <dbReference type="EMBL" id="GAH88208.1"/>
    </source>
</evidence>
<reference evidence="1" key="1">
    <citation type="journal article" date="2014" name="Front. Microbiol.">
        <title>High frequency of phylogenetically diverse reductive dehalogenase-homologous genes in deep subseafloor sedimentary metagenomes.</title>
        <authorList>
            <person name="Kawai M."/>
            <person name="Futagami T."/>
            <person name="Toyoda A."/>
            <person name="Takaki Y."/>
            <person name="Nishi S."/>
            <person name="Hori S."/>
            <person name="Arai W."/>
            <person name="Tsubouchi T."/>
            <person name="Morono Y."/>
            <person name="Uchiyama I."/>
            <person name="Ito T."/>
            <person name="Fujiyama A."/>
            <person name="Inagaki F."/>
            <person name="Takami H."/>
        </authorList>
    </citation>
    <scope>NUCLEOTIDE SEQUENCE</scope>
    <source>
        <strain evidence="1">Expedition CK06-06</strain>
    </source>
</reference>